<keyword evidence="2" id="KW-0812">Transmembrane</keyword>
<sequence length="239" mass="26929">MGGIGLILTCVGVWAAVSAVTEAKTANELAHWTSTKDFIEFCESHNITSCMGTQNTTLPPPPGFSLLGRWRRSLSINLWNSNSMPEGNQNPGSDIITFLGAVVVAICFFVMAKTTLRKDTYRQFTIAAQRALRRLTRLWAGNHSTGLPLARSTTKENTDLTENSDFTTQGASHRHRKPAARRRREARLDRFSRYRTTENNSTVVDDTSSDELYTHGEDTRRSRVRLRRRAKRVVNDENV</sequence>
<dbReference type="Proteomes" id="UP001172159">
    <property type="component" value="Unassembled WGS sequence"/>
</dbReference>
<feature type="compositionally biased region" description="Basic and acidic residues" evidence="1">
    <location>
        <begin position="186"/>
        <end position="196"/>
    </location>
</feature>
<feature type="chain" id="PRO_5041444286" evidence="3">
    <location>
        <begin position="20"/>
        <end position="239"/>
    </location>
</feature>
<evidence type="ECO:0000313" key="5">
    <source>
        <dbReference type="Proteomes" id="UP001172159"/>
    </source>
</evidence>
<evidence type="ECO:0000256" key="3">
    <source>
        <dbReference type="SAM" id="SignalP"/>
    </source>
</evidence>
<feature type="compositionally biased region" description="Polar residues" evidence="1">
    <location>
        <begin position="197"/>
        <end position="206"/>
    </location>
</feature>
<reference evidence="4" key="1">
    <citation type="submission" date="2023-06" db="EMBL/GenBank/DDBJ databases">
        <title>Genome-scale phylogeny and comparative genomics of the fungal order Sordariales.</title>
        <authorList>
            <consortium name="Lawrence Berkeley National Laboratory"/>
            <person name="Hensen N."/>
            <person name="Bonometti L."/>
            <person name="Westerberg I."/>
            <person name="Brannstrom I.O."/>
            <person name="Guillou S."/>
            <person name="Cros-Aarteil S."/>
            <person name="Calhoun S."/>
            <person name="Haridas S."/>
            <person name="Kuo A."/>
            <person name="Mondo S."/>
            <person name="Pangilinan J."/>
            <person name="Riley R."/>
            <person name="Labutti K."/>
            <person name="Andreopoulos B."/>
            <person name="Lipzen A."/>
            <person name="Chen C."/>
            <person name="Yanf M."/>
            <person name="Daum C."/>
            <person name="Ng V."/>
            <person name="Clum A."/>
            <person name="Steindorff A."/>
            <person name="Ohm R."/>
            <person name="Martin F."/>
            <person name="Silar P."/>
            <person name="Natvig D."/>
            <person name="Lalanne C."/>
            <person name="Gautier V."/>
            <person name="Ament-Velasquez S.L."/>
            <person name="Kruys A."/>
            <person name="Hutchinson M.I."/>
            <person name="Powell A.J."/>
            <person name="Barry K."/>
            <person name="Miller A.N."/>
            <person name="Grigoriev I.V."/>
            <person name="Debuchy R."/>
            <person name="Gladieux P."/>
            <person name="Thoren M.H."/>
            <person name="Johannesson H."/>
        </authorList>
    </citation>
    <scope>NUCLEOTIDE SEQUENCE</scope>
    <source>
        <strain evidence="4">CBS 540.89</strain>
    </source>
</reference>
<gene>
    <name evidence="4" type="ORF">B0T21DRAFT_412049</name>
</gene>
<proteinExistence type="predicted"/>
<keyword evidence="2" id="KW-0472">Membrane</keyword>
<organism evidence="4 5">
    <name type="scientific">Apiosordaria backusii</name>
    <dbReference type="NCBI Taxonomy" id="314023"/>
    <lineage>
        <taxon>Eukaryota</taxon>
        <taxon>Fungi</taxon>
        <taxon>Dikarya</taxon>
        <taxon>Ascomycota</taxon>
        <taxon>Pezizomycotina</taxon>
        <taxon>Sordariomycetes</taxon>
        <taxon>Sordariomycetidae</taxon>
        <taxon>Sordariales</taxon>
        <taxon>Lasiosphaeriaceae</taxon>
        <taxon>Apiosordaria</taxon>
    </lineage>
</organism>
<feature type="compositionally biased region" description="Basic residues" evidence="1">
    <location>
        <begin position="172"/>
        <end position="185"/>
    </location>
</feature>
<comment type="caution">
    <text evidence="4">The sequence shown here is derived from an EMBL/GenBank/DDBJ whole genome shotgun (WGS) entry which is preliminary data.</text>
</comment>
<feature type="compositionally biased region" description="Polar residues" evidence="1">
    <location>
        <begin position="160"/>
        <end position="171"/>
    </location>
</feature>
<evidence type="ECO:0000313" key="4">
    <source>
        <dbReference type="EMBL" id="KAK0735420.1"/>
    </source>
</evidence>
<keyword evidence="2" id="KW-1133">Transmembrane helix</keyword>
<dbReference type="AlphaFoldDB" id="A0AA40BJK4"/>
<keyword evidence="3" id="KW-0732">Signal</keyword>
<name>A0AA40BJK4_9PEZI</name>
<evidence type="ECO:0000256" key="1">
    <source>
        <dbReference type="SAM" id="MobiDB-lite"/>
    </source>
</evidence>
<protein>
    <submittedName>
        <fullName evidence="4">Uncharacterized protein</fullName>
    </submittedName>
</protein>
<feature type="transmembrane region" description="Helical" evidence="2">
    <location>
        <begin position="95"/>
        <end position="112"/>
    </location>
</feature>
<dbReference type="EMBL" id="JAUKTV010000007">
    <property type="protein sequence ID" value="KAK0735420.1"/>
    <property type="molecule type" value="Genomic_DNA"/>
</dbReference>
<feature type="signal peptide" evidence="3">
    <location>
        <begin position="1"/>
        <end position="19"/>
    </location>
</feature>
<evidence type="ECO:0000256" key="2">
    <source>
        <dbReference type="SAM" id="Phobius"/>
    </source>
</evidence>
<accession>A0AA40BJK4</accession>
<keyword evidence="5" id="KW-1185">Reference proteome</keyword>
<feature type="region of interest" description="Disordered" evidence="1">
    <location>
        <begin position="149"/>
        <end position="220"/>
    </location>
</feature>